<organism evidence="2 3">
    <name type="scientific">Pseudoduganella plicata</name>
    <dbReference type="NCBI Taxonomy" id="321984"/>
    <lineage>
        <taxon>Bacteria</taxon>
        <taxon>Pseudomonadati</taxon>
        <taxon>Pseudomonadota</taxon>
        <taxon>Betaproteobacteria</taxon>
        <taxon>Burkholderiales</taxon>
        <taxon>Oxalobacteraceae</taxon>
        <taxon>Telluria group</taxon>
        <taxon>Pseudoduganella</taxon>
    </lineage>
</organism>
<dbReference type="EMBL" id="CP038026">
    <property type="protein sequence ID" value="QBQ37159.1"/>
    <property type="molecule type" value="Genomic_DNA"/>
</dbReference>
<sequence>MGDPAGIRHRGACRAGIGAARDRRRAGVAAGRRTAHMTAPPAWTSLHVFIHDFARLDGFLCDCLASAPPDLLAESFFIRYWLGGPHVRIRFRDAAAAPVLAAHVRDYLDRNPFHSALEPDSYYQQFASQLHTEPERYWHGNGELRYIAYAPEVARYGGLTGLALCERFFVDDSNATLALLRRHTPAEMEKILFGCCLVQYEVLAQAGLFERYLRDCHGIADRADLDGALQVRAGTALARAWPGLLAAGARHATGAYYPATLAQYRNRLARISGALADAGIAGVPGILHALLHMSFNRAGIVPFRENTIRLFALALHNEGIPA</sequence>
<keyword evidence="3" id="KW-1185">Reference proteome</keyword>
<proteinExistence type="predicted"/>
<gene>
    <name evidence="2" type="ORF">E1742_13985</name>
</gene>
<dbReference type="InterPro" id="IPR023809">
    <property type="entry name" value="Thiopep_bacteriocin_synth_dom"/>
</dbReference>
<evidence type="ECO:0000313" key="3">
    <source>
        <dbReference type="Proteomes" id="UP000294359"/>
    </source>
</evidence>
<dbReference type="Proteomes" id="UP000294359">
    <property type="component" value="Chromosome"/>
</dbReference>
<reference evidence="2 3" key="1">
    <citation type="submission" date="2019-03" db="EMBL/GenBank/DDBJ databases">
        <title>Draft Genome Sequences of Six Type Strains of the Genus Massilia.</title>
        <authorList>
            <person name="Miess H."/>
            <person name="Frediansyhah A."/>
            <person name="Gross H."/>
        </authorList>
    </citation>
    <scope>NUCLEOTIDE SEQUENCE [LARGE SCALE GENOMIC DNA]</scope>
    <source>
        <strain evidence="2 3">DSM 17505</strain>
    </source>
</reference>
<evidence type="ECO:0000313" key="2">
    <source>
        <dbReference type="EMBL" id="QBQ37159.1"/>
    </source>
</evidence>
<protein>
    <recommendedName>
        <fullName evidence="1">Thiopeptide-type bacteriocin biosynthesis domain-containing protein</fullName>
    </recommendedName>
</protein>
<evidence type="ECO:0000259" key="1">
    <source>
        <dbReference type="Pfam" id="PF14028"/>
    </source>
</evidence>
<feature type="domain" description="Thiopeptide-type bacteriocin biosynthesis" evidence="1">
    <location>
        <begin position="43"/>
        <end position="309"/>
    </location>
</feature>
<accession>A0ABX5SD40</accession>
<name>A0ABX5SD40_9BURK</name>
<dbReference type="NCBIfam" id="TIGR03891">
    <property type="entry name" value="thiopep_ocin"/>
    <property type="match status" value="1"/>
</dbReference>
<dbReference type="Pfam" id="PF14028">
    <property type="entry name" value="Lant_dehydr_C"/>
    <property type="match status" value="1"/>
</dbReference>